<accession>A0ABV6MRR2</accession>
<sequence>MRSPSTVDTGGRLVGRDAALAATGAALADAVAGVGGLLLVAGEPGIGKSALLAEQSRRATVRVLHGAGWEGAPSFWLWTQVLRGLGAAGIFDRASAGGAEARFRLFDAVGVALAEAAPLLVVLDDLHWADDDSLRLLDFLRRSLVTAPILFLGAYRDGEAGPVLRTLVGSAPGVPLAGLDTAGVAALMAAVAGPGPDAELADAVRRRCGGNPFFVRELTRLMVARGKWGTAAVSVPDEVRDTLRMRLARLSQPCADLLGVVAVAGSEARLDLLARIGPDDVPELLGEAERARILIAEPAGWSFAHDLYRETVLAQIPPARRAKLHAAVGRGLLALSADGADTAAVGGAARLAAHFVAAGSAAEALHWSVVAAQEATARLGHEEAARHYETALTYAEADRVALLLGLAGAHDRAGDAQAAREAYLRAAELARTVPDVDALAEAALGVAGLGARAGSVDPVSIGLLEEADRLLAAGALRARVLAELARARRHATPEFVDPRASSAAQEAVSLAREAQDPGALAHVLLAAHDVAWVPGSGATRLRLVAEMADAAEAAGDADLVAEASLLRAAALIEQGDPAGPAELARYTGLADLLGHARGRWSALSRRATLAELAGRVDEAVTLATEARALGEAIGLPDANGCYGTLIFSLAEIGGPPEPREDLMPAADPMWPVYPLLRAWNEVHVGDLAAAAASVHGFSVQTVPDKYDLEFVAITCTVFAAVGSETQRDLTYRRFAPFAGLHAVVGGCAAYHGVVDHYLGLLAAASGRSSEASTHFTAAIDLYERLGADAWAARSRDSLRHLDSGGDAFQLVDGTWRMRFEGREAQLPDAKGMHDIATLLGSPGRPVHVFTLLGRDAPATGSDPVLDRRAVAEFRSRLADLETEIAEAETWSDLHRASRARTERDALVAQLQSATGLGGRPRSLGSETERARKTISARVHDTLRRIERVHPPLADHLRAALRTGTSCSYLPDQQRHWHV</sequence>
<keyword evidence="1" id="KW-0547">Nucleotide-binding</keyword>
<dbReference type="SUPFAM" id="SSF52540">
    <property type="entry name" value="P-loop containing nucleoside triphosphate hydrolases"/>
    <property type="match status" value="1"/>
</dbReference>
<evidence type="ECO:0000256" key="2">
    <source>
        <dbReference type="ARBA" id="ARBA00022840"/>
    </source>
</evidence>
<dbReference type="Pfam" id="PF13191">
    <property type="entry name" value="AAA_16"/>
    <property type="match status" value="1"/>
</dbReference>
<dbReference type="PANTHER" id="PTHR16305">
    <property type="entry name" value="TESTICULAR SOLUBLE ADENYLYL CYCLASE"/>
    <property type="match status" value="1"/>
</dbReference>
<reference evidence="4 5" key="1">
    <citation type="submission" date="2024-09" db="EMBL/GenBank/DDBJ databases">
        <authorList>
            <person name="Sun Q."/>
            <person name="Mori K."/>
        </authorList>
    </citation>
    <scope>NUCLEOTIDE SEQUENCE [LARGE SCALE GENOMIC DNA]</scope>
    <source>
        <strain evidence="4 5">TBRC 1432</strain>
    </source>
</reference>
<dbReference type="InterPro" id="IPR027417">
    <property type="entry name" value="P-loop_NTPase"/>
</dbReference>
<gene>
    <name evidence="4" type="ORF">ACFFH7_15570</name>
</gene>
<keyword evidence="5" id="KW-1185">Reference proteome</keyword>
<feature type="domain" description="Orc1-like AAA ATPase" evidence="3">
    <location>
        <begin position="12"/>
        <end position="151"/>
    </location>
</feature>
<proteinExistence type="predicted"/>
<evidence type="ECO:0000259" key="3">
    <source>
        <dbReference type="Pfam" id="PF13191"/>
    </source>
</evidence>
<protein>
    <submittedName>
        <fullName evidence="4">AAA family ATPase</fullName>
    </submittedName>
</protein>
<keyword evidence="2" id="KW-0067">ATP-binding</keyword>
<dbReference type="InterPro" id="IPR041664">
    <property type="entry name" value="AAA_16"/>
</dbReference>
<evidence type="ECO:0000313" key="5">
    <source>
        <dbReference type="Proteomes" id="UP001589810"/>
    </source>
</evidence>
<dbReference type="Proteomes" id="UP001589810">
    <property type="component" value="Unassembled WGS sequence"/>
</dbReference>
<dbReference type="InterPro" id="IPR011990">
    <property type="entry name" value="TPR-like_helical_dom_sf"/>
</dbReference>
<comment type="caution">
    <text evidence="4">The sequence shown here is derived from an EMBL/GenBank/DDBJ whole genome shotgun (WGS) entry which is preliminary data.</text>
</comment>
<evidence type="ECO:0000313" key="4">
    <source>
        <dbReference type="EMBL" id="MFC0542917.1"/>
    </source>
</evidence>
<dbReference type="RefSeq" id="WP_273941325.1">
    <property type="nucleotide sequence ID" value="NZ_CP097263.1"/>
</dbReference>
<organism evidence="4 5">
    <name type="scientific">Kutzneria chonburiensis</name>
    <dbReference type="NCBI Taxonomy" id="1483604"/>
    <lineage>
        <taxon>Bacteria</taxon>
        <taxon>Bacillati</taxon>
        <taxon>Actinomycetota</taxon>
        <taxon>Actinomycetes</taxon>
        <taxon>Pseudonocardiales</taxon>
        <taxon>Pseudonocardiaceae</taxon>
        <taxon>Kutzneria</taxon>
    </lineage>
</organism>
<name>A0ABV6MRR2_9PSEU</name>
<dbReference type="SUPFAM" id="SSF48452">
    <property type="entry name" value="TPR-like"/>
    <property type="match status" value="1"/>
</dbReference>
<dbReference type="EMBL" id="JBHLUD010000004">
    <property type="protein sequence ID" value="MFC0542917.1"/>
    <property type="molecule type" value="Genomic_DNA"/>
</dbReference>
<evidence type="ECO:0000256" key="1">
    <source>
        <dbReference type="ARBA" id="ARBA00022741"/>
    </source>
</evidence>
<dbReference type="PANTHER" id="PTHR16305:SF35">
    <property type="entry name" value="TRANSCRIPTIONAL ACTIVATOR DOMAIN"/>
    <property type="match status" value="1"/>
</dbReference>